<evidence type="ECO:0000256" key="2">
    <source>
        <dbReference type="SAM" id="Phobius"/>
    </source>
</evidence>
<comment type="caution">
    <text evidence="3">The sequence shown here is derived from an EMBL/GenBank/DDBJ whole genome shotgun (WGS) entry which is preliminary data.</text>
</comment>
<accession>A0A2A6E1Z1</accession>
<keyword evidence="2" id="KW-1133">Transmembrane helix</keyword>
<dbReference type="AlphaFoldDB" id="A0A2A6E1Z1"/>
<proteinExistence type="predicted"/>
<keyword evidence="2" id="KW-0472">Membrane</keyword>
<evidence type="ECO:0000256" key="1">
    <source>
        <dbReference type="SAM" id="MobiDB-lite"/>
    </source>
</evidence>
<keyword evidence="2" id="KW-0812">Transmembrane</keyword>
<name>A0A2A6E1Z1_9BACL</name>
<sequence length="375" mass="42219">MNRWDTHAAAKESIDDAWNKLASRLANLTPHPHWEAWERERPVADGPVLSQGAADEKPASAAETVSRERPRSVRIRALLFRPDVRRLARRFAFAAVCGCAIAWAITPAGSDALAALLQKFRMQEPTIVREQDLEQLFRTMFPDGSTREAVNRLGTFSRTTGESRGAVTLKEAERLLGVDLPEPTGFDVQTDRVYLSPAETLTFRLHVDEINRVLRRLGAKTLLPESVDDKPIRLEIGESVSINWKELAEGRRESWYMLLVQPIPTVDVDPSVPVEEAWKAVVQFPLLPDELRRSLQKTALSEGRAPLPLVTRGDVEKIDVDGVELWIESNPLQSEHGENRDYNVFWIRDGHLFMLDGGLPSKDDMVAKARELIGR</sequence>
<evidence type="ECO:0000313" key="3">
    <source>
        <dbReference type="EMBL" id="PDO10952.1"/>
    </source>
</evidence>
<feature type="region of interest" description="Disordered" evidence="1">
    <location>
        <begin position="46"/>
        <end position="66"/>
    </location>
</feature>
<organism evidence="3 4">
    <name type="scientific">Candidatus Reconcilbacillus cellulovorans</name>
    <dbReference type="NCBI Taxonomy" id="1906605"/>
    <lineage>
        <taxon>Bacteria</taxon>
        <taxon>Bacillati</taxon>
        <taxon>Bacillota</taxon>
        <taxon>Bacilli</taxon>
        <taxon>Bacillales</taxon>
        <taxon>Paenibacillaceae</taxon>
        <taxon>Candidatus Reconcilbacillus</taxon>
    </lineage>
</organism>
<evidence type="ECO:0008006" key="5">
    <source>
        <dbReference type="Google" id="ProtNLM"/>
    </source>
</evidence>
<dbReference type="EMBL" id="MOXJ01000007">
    <property type="protein sequence ID" value="PDO10952.1"/>
    <property type="molecule type" value="Genomic_DNA"/>
</dbReference>
<protein>
    <recommendedName>
        <fullName evidence="5">DUF4367 domain-containing protein</fullName>
    </recommendedName>
</protein>
<evidence type="ECO:0000313" key="4">
    <source>
        <dbReference type="Proteomes" id="UP000243688"/>
    </source>
</evidence>
<dbReference type="Proteomes" id="UP000243688">
    <property type="component" value="Unassembled WGS sequence"/>
</dbReference>
<feature type="transmembrane region" description="Helical" evidence="2">
    <location>
        <begin position="91"/>
        <end position="117"/>
    </location>
</feature>
<reference evidence="3 4" key="1">
    <citation type="submission" date="2016-12" db="EMBL/GenBank/DDBJ databases">
        <title>Candidatus Reconcilibacillus cellulovorans genome.</title>
        <authorList>
            <person name="Kolinko S."/>
            <person name="Wu Y.-W."/>
            <person name="Tachea F."/>
            <person name="Denzel E."/>
            <person name="Hiras J."/>
            <person name="Baecker N."/>
            <person name="Chan L.J."/>
            <person name="Eichorst S.A."/>
            <person name="Frey D."/>
            <person name="Adams P.D."/>
            <person name="Pray T."/>
            <person name="Tanjore D."/>
            <person name="Petzold C.J."/>
            <person name="Gladden J.M."/>
            <person name="Simmons B.A."/>
            <person name="Singer S.W."/>
        </authorList>
    </citation>
    <scope>NUCLEOTIDE SEQUENCE [LARGE SCALE GENOMIC DNA]</scope>
    <source>
        <strain evidence="3">JTherm</strain>
    </source>
</reference>
<gene>
    <name evidence="3" type="ORF">BLM47_04600</name>
</gene>